<gene>
    <name evidence="1" type="ORF">Egran_02151</name>
</gene>
<accession>A0A232M193</accession>
<organism evidence="1 2">
    <name type="scientific">Elaphomyces granulatus</name>
    <dbReference type="NCBI Taxonomy" id="519963"/>
    <lineage>
        <taxon>Eukaryota</taxon>
        <taxon>Fungi</taxon>
        <taxon>Dikarya</taxon>
        <taxon>Ascomycota</taxon>
        <taxon>Pezizomycotina</taxon>
        <taxon>Eurotiomycetes</taxon>
        <taxon>Eurotiomycetidae</taxon>
        <taxon>Eurotiales</taxon>
        <taxon>Elaphomycetaceae</taxon>
        <taxon>Elaphomyces</taxon>
    </lineage>
</organism>
<keyword evidence="2" id="KW-1185">Reference proteome</keyword>
<protein>
    <submittedName>
        <fullName evidence="1">Uncharacterized protein</fullName>
    </submittedName>
</protein>
<name>A0A232M193_9EURO</name>
<comment type="caution">
    <text evidence="1">The sequence shown here is derived from an EMBL/GenBank/DDBJ whole genome shotgun (WGS) entry which is preliminary data.</text>
</comment>
<dbReference type="OrthoDB" id="1918685at2759"/>
<dbReference type="Proteomes" id="UP000243515">
    <property type="component" value="Unassembled WGS sequence"/>
</dbReference>
<reference evidence="1 2" key="1">
    <citation type="journal article" date="2015" name="Environ. Microbiol.">
        <title>Metagenome sequence of Elaphomyces granulatus from sporocarp tissue reveals Ascomycota ectomycorrhizal fingerprints of genome expansion and a Proteobacteria-rich microbiome.</title>
        <authorList>
            <person name="Quandt C.A."/>
            <person name="Kohler A."/>
            <person name="Hesse C.N."/>
            <person name="Sharpton T.J."/>
            <person name="Martin F."/>
            <person name="Spatafora J.W."/>
        </authorList>
    </citation>
    <scope>NUCLEOTIDE SEQUENCE [LARGE SCALE GENOMIC DNA]</scope>
    <source>
        <strain evidence="1 2">OSC145934</strain>
    </source>
</reference>
<dbReference type="EMBL" id="NPHW01003145">
    <property type="protein sequence ID" value="OXV10084.1"/>
    <property type="molecule type" value="Genomic_DNA"/>
</dbReference>
<dbReference type="AlphaFoldDB" id="A0A232M193"/>
<evidence type="ECO:0000313" key="1">
    <source>
        <dbReference type="EMBL" id="OXV10084.1"/>
    </source>
</evidence>
<evidence type="ECO:0000313" key="2">
    <source>
        <dbReference type="Proteomes" id="UP000243515"/>
    </source>
</evidence>
<sequence>AQRDADHLIEFFAGWGLVNCHRFRRLVVVTSSTEPLLRWKAWNHV</sequence>
<proteinExistence type="predicted"/>
<feature type="non-terminal residue" evidence="1">
    <location>
        <position position="1"/>
    </location>
</feature>